<dbReference type="PANTHER" id="PTHR23427">
    <property type="entry name" value="SURFEIT LOCUS PROTEIN"/>
    <property type="match status" value="1"/>
</dbReference>
<sequence length="246" mass="27344">MIATSRTWRFWLVLVFTVIGMAVTFSLGRWQLARATQKQALQESIESRQHQPAIDLATVAAPIDQTQLDKLLHRPVSLRGVWVADRTVYLDNRQMGGRQGFDVLTPLRLSGADSVVLVQRGWAPRNFGDRTALPAVQTPSGEVTILGRIAASPARLYSLGEDGHGAIRQNLDLEAFRGETGLPLASLTVLQTGEASEGLLREWPQPATGVEKHHGYAFQWFGLCALIGLLFTWFQVVRPFYISRRV</sequence>
<gene>
    <name evidence="7" type="ORF">ABIE13_004513</name>
</gene>
<keyword evidence="3 6" id="KW-0812">Transmembrane</keyword>
<keyword evidence="4 6" id="KW-1133">Transmembrane helix</keyword>
<evidence type="ECO:0000256" key="1">
    <source>
        <dbReference type="ARBA" id="ARBA00004370"/>
    </source>
</evidence>
<evidence type="ECO:0000313" key="7">
    <source>
        <dbReference type="EMBL" id="MET4579385.1"/>
    </source>
</evidence>
<evidence type="ECO:0000256" key="6">
    <source>
        <dbReference type="RuleBase" id="RU363076"/>
    </source>
</evidence>
<name>A0ABV2QEB6_9BURK</name>
<dbReference type="InterPro" id="IPR002994">
    <property type="entry name" value="Surf1/Shy1"/>
</dbReference>
<keyword evidence="5 6" id="KW-0472">Membrane</keyword>
<dbReference type="InterPro" id="IPR045214">
    <property type="entry name" value="Surf1/Surf4"/>
</dbReference>
<dbReference type="Pfam" id="PF02104">
    <property type="entry name" value="SURF1"/>
    <property type="match status" value="1"/>
</dbReference>
<keyword evidence="8" id="KW-1185">Reference proteome</keyword>
<evidence type="ECO:0000256" key="3">
    <source>
        <dbReference type="ARBA" id="ARBA00022692"/>
    </source>
</evidence>
<evidence type="ECO:0000256" key="2">
    <source>
        <dbReference type="ARBA" id="ARBA00007165"/>
    </source>
</evidence>
<comment type="subcellular location">
    <subcellularLocation>
        <location evidence="6">Cell membrane</location>
        <topology evidence="6">Multi-pass membrane protein</topology>
    </subcellularLocation>
    <subcellularLocation>
        <location evidence="1">Membrane</location>
    </subcellularLocation>
</comment>
<keyword evidence="6" id="KW-1003">Cell membrane</keyword>
<dbReference type="PANTHER" id="PTHR23427:SF2">
    <property type="entry name" value="SURFEIT LOCUS PROTEIN 1"/>
    <property type="match status" value="1"/>
</dbReference>
<dbReference type="CDD" id="cd06662">
    <property type="entry name" value="SURF1"/>
    <property type="match status" value="1"/>
</dbReference>
<comment type="similarity">
    <text evidence="2 6">Belongs to the SURF1 family.</text>
</comment>
<proteinExistence type="inferred from homology"/>
<reference evidence="7 8" key="1">
    <citation type="submission" date="2024-06" db="EMBL/GenBank/DDBJ databases">
        <title>Sorghum-associated microbial communities from plants grown in Nebraska, USA.</title>
        <authorList>
            <person name="Schachtman D."/>
        </authorList>
    </citation>
    <scope>NUCLEOTIDE SEQUENCE [LARGE SCALE GENOMIC DNA]</scope>
    <source>
        <strain evidence="7 8">2709</strain>
    </source>
</reference>
<evidence type="ECO:0000256" key="4">
    <source>
        <dbReference type="ARBA" id="ARBA00022989"/>
    </source>
</evidence>
<evidence type="ECO:0000313" key="8">
    <source>
        <dbReference type="Proteomes" id="UP001549320"/>
    </source>
</evidence>
<evidence type="ECO:0000256" key="5">
    <source>
        <dbReference type="ARBA" id="ARBA00023136"/>
    </source>
</evidence>
<accession>A0ABV2QEB6</accession>
<dbReference type="PROSITE" id="PS50895">
    <property type="entry name" value="SURF1"/>
    <property type="match status" value="1"/>
</dbReference>
<dbReference type="Proteomes" id="UP001549320">
    <property type="component" value="Unassembled WGS sequence"/>
</dbReference>
<comment type="caution">
    <text evidence="6">Lacks conserved residue(s) required for the propagation of feature annotation.</text>
</comment>
<feature type="transmembrane region" description="Helical" evidence="6">
    <location>
        <begin position="217"/>
        <end position="237"/>
    </location>
</feature>
<dbReference type="EMBL" id="JBEPSH010000009">
    <property type="protein sequence ID" value="MET4579385.1"/>
    <property type="molecule type" value="Genomic_DNA"/>
</dbReference>
<comment type="caution">
    <text evidence="7">The sequence shown here is derived from an EMBL/GenBank/DDBJ whole genome shotgun (WGS) entry which is preliminary data.</text>
</comment>
<protein>
    <recommendedName>
        <fullName evidence="6">SURF1-like protein</fullName>
    </recommendedName>
</protein>
<organism evidence="7 8">
    <name type="scientific">Ottowia thiooxydans</name>
    <dbReference type="NCBI Taxonomy" id="219182"/>
    <lineage>
        <taxon>Bacteria</taxon>
        <taxon>Pseudomonadati</taxon>
        <taxon>Pseudomonadota</taxon>
        <taxon>Betaproteobacteria</taxon>
        <taxon>Burkholderiales</taxon>
        <taxon>Comamonadaceae</taxon>
        <taxon>Ottowia</taxon>
    </lineage>
</organism>